<dbReference type="PROSITE" id="PS00041">
    <property type="entry name" value="HTH_ARAC_FAMILY_1"/>
    <property type="match status" value="1"/>
</dbReference>
<sequence length="195" mass="22047">MNSSQSRLFNSFPDYPEDSSLNINIAKEYSIKIIDFLIQNGIPFSCFQDNNVFVKYEKDLEGKKDVLASDKDSFIRKPLKEGSDLEAAIKVIHQQITADISAELPSIETITSALNISPAIFKAIFKRMYGLPFHKYCIKYKMEQAKQLLESGKYSVTQLSEALGYTTPTKFVVVFKKYQNITPGKIKALAKAQPK</sequence>
<dbReference type="PANTHER" id="PTHR43280">
    <property type="entry name" value="ARAC-FAMILY TRANSCRIPTIONAL REGULATOR"/>
    <property type="match status" value="1"/>
</dbReference>
<dbReference type="SMART" id="SM00342">
    <property type="entry name" value="HTH_ARAC"/>
    <property type="match status" value="1"/>
</dbReference>
<dbReference type="SUPFAM" id="SSF46689">
    <property type="entry name" value="Homeodomain-like"/>
    <property type="match status" value="1"/>
</dbReference>
<evidence type="ECO:0000259" key="4">
    <source>
        <dbReference type="PROSITE" id="PS01124"/>
    </source>
</evidence>
<proteinExistence type="predicted"/>
<organism evidence="5 6">
    <name type="scientific">Runella rosea</name>
    <dbReference type="NCBI Taxonomy" id="2259595"/>
    <lineage>
        <taxon>Bacteria</taxon>
        <taxon>Pseudomonadati</taxon>
        <taxon>Bacteroidota</taxon>
        <taxon>Cytophagia</taxon>
        <taxon>Cytophagales</taxon>
        <taxon>Spirosomataceae</taxon>
        <taxon>Runella</taxon>
    </lineage>
</organism>
<name>A0A344TPA6_9BACT</name>
<dbReference type="KEGG" id="run:DR864_23425"/>
<dbReference type="InterPro" id="IPR018062">
    <property type="entry name" value="HTH_AraC-typ_CS"/>
</dbReference>
<dbReference type="PANTHER" id="PTHR43280:SF2">
    <property type="entry name" value="HTH-TYPE TRANSCRIPTIONAL REGULATOR EXSA"/>
    <property type="match status" value="1"/>
</dbReference>
<dbReference type="OrthoDB" id="184994at2"/>
<dbReference type="InterPro" id="IPR009057">
    <property type="entry name" value="Homeodomain-like_sf"/>
</dbReference>
<keyword evidence="1" id="KW-0805">Transcription regulation</keyword>
<dbReference type="GO" id="GO:0043565">
    <property type="term" value="F:sequence-specific DNA binding"/>
    <property type="evidence" value="ECO:0007669"/>
    <property type="project" value="InterPro"/>
</dbReference>
<evidence type="ECO:0000256" key="1">
    <source>
        <dbReference type="ARBA" id="ARBA00023015"/>
    </source>
</evidence>
<evidence type="ECO:0000313" key="5">
    <source>
        <dbReference type="EMBL" id="AXE20477.1"/>
    </source>
</evidence>
<evidence type="ECO:0000256" key="2">
    <source>
        <dbReference type="ARBA" id="ARBA00023125"/>
    </source>
</evidence>
<dbReference type="PROSITE" id="PS01124">
    <property type="entry name" value="HTH_ARAC_FAMILY_2"/>
    <property type="match status" value="1"/>
</dbReference>
<protein>
    <recommendedName>
        <fullName evidence="4">HTH araC/xylS-type domain-containing protein</fullName>
    </recommendedName>
</protein>
<dbReference type="GO" id="GO:0003700">
    <property type="term" value="F:DNA-binding transcription factor activity"/>
    <property type="evidence" value="ECO:0007669"/>
    <property type="project" value="InterPro"/>
</dbReference>
<dbReference type="Pfam" id="PF12833">
    <property type="entry name" value="HTH_18"/>
    <property type="match status" value="1"/>
</dbReference>
<dbReference type="Gene3D" id="1.10.10.60">
    <property type="entry name" value="Homeodomain-like"/>
    <property type="match status" value="2"/>
</dbReference>
<keyword evidence="2" id="KW-0238">DNA-binding</keyword>
<evidence type="ECO:0000313" key="6">
    <source>
        <dbReference type="Proteomes" id="UP000251993"/>
    </source>
</evidence>
<reference evidence="5 6" key="1">
    <citation type="submission" date="2018-07" db="EMBL/GenBank/DDBJ databases">
        <title>Genome sequencing of Runella.</title>
        <authorList>
            <person name="Baek M.-G."/>
            <person name="Yi H."/>
        </authorList>
    </citation>
    <scope>NUCLEOTIDE SEQUENCE [LARGE SCALE GENOMIC DNA]</scope>
    <source>
        <strain evidence="5 6">HYN0085</strain>
    </source>
</reference>
<dbReference type="Proteomes" id="UP000251993">
    <property type="component" value="Chromosome"/>
</dbReference>
<accession>A0A344TPA6</accession>
<dbReference type="EMBL" id="CP030850">
    <property type="protein sequence ID" value="AXE20477.1"/>
    <property type="molecule type" value="Genomic_DNA"/>
</dbReference>
<evidence type="ECO:0000256" key="3">
    <source>
        <dbReference type="ARBA" id="ARBA00023163"/>
    </source>
</evidence>
<keyword evidence="6" id="KW-1185">Reference proteome</keyword>
<dbReference type="RefSeq" id="WP_114069240.1">
    <property type="nucleotide sequence ID" value="NZ_CP030850.1"/>
</dbReference>
<dbReference type="InterPro" id="IPR018060">
    <property type="entry name" value="HTH_AraC"/>
</dbReference>
<keyword evidence="3" id="KW-0804">Transcription</keyword>
<gene>
    <name evidence="5" type="ORF">DR864_23425</name>
</gene>
<feature type="domain" description="HTH araC/xylS-type" evidence="4">
    <location>
        <begin position="90"/>
        <end position="189"/>
    </location>
</feature>
<dbReference type="AlphaFoldDB" id="A0A344TPA6"/>